<dbReference type="GeneID" id="102809909"/>
<dbReference type="Proteomes" id="UP000694865">
    <property type="component" value="Unplaced"/>
</dbReference>
<dbReference type="InterPro" id="IPR057106">
    <property type="entry name" value="NXPE4_C"/>
</dbReference>
<feature type="domain" description="NXPE C-terminal" evidence="2">
    <location>
        <begin position="437"/>
        <end position="566"/>
    </location>
</feature>
<evidence type="ECO:0000256" key="1">
    <source>
        <dbReference type="ARBA" id="ARBA00005431"/>
    </source>
</evidence>
<organism evidence="3 4">
    <name type="scientific">Saccoglossus kowalevskii</name>
    <name type="common">Acorn worm</name>
    <dbReference type="NCBI Taxonomy" id="10224"/>
    <lineage>
        <taxon>Eukaryota</taxon>
        <taxon>Metazoa</taxon>
        <taxon>Hemichordata</taxon>
        <taxon>Enteropneusta</taxon>
        <taxon>Harrimaniidae</taxon>
        <taxon>Saccoglossus</taxon>
    </lineage>
</organism>
<accession>A0ABM0M7G0</accession>
<dbReference type="InterPro" id="IPR013783">
    <property type="entry name" value="Ig-like_fold"/>
</dbReference>
<keyword evidence="3" id="KW-1185">Reference proteome</keyword>
<dbReference type="InterPro" id="IPR014756">
    <property type="entry name" value="Ig_E-set"/>
</dbReference>
<gene>
    <name evidence="4" type="primary">LOC102809909</name>
</gene>
<evidence type="ECO:0000313" key="4">
    <source>
        <dbReference type="RefSeq" id="XP_006815951.1"/>
    </source>
</evidence>
<evidence type="ECO:0000259" key="2">
    <source>
        <dbReference type="Pfam" id="PF24536"/>
    </source>
</evidence>
<sequence length="573" mass="65612">MTVKLISLRLIIGIVIGIGVDRIWTSVTSRESHQIVTGVTDVMTRFMLQEKNYSSKQNVEIVEKRPKDLHTPTFNNHDKLFPYDKYTLFGMEWKSMAEEFELAYSNLNREDVTRIQPFSIGTNNFGVSSTTHSRVYFHDDTHVTKGGHIHVVIETFDKYGNQRKKGGDMFEAVMSNEKLVKSTSGRVTDYGNGTYSVHFYAAWAGEANISIFMRFTREMLQFINKERSGEGHMEWTGVYSAGRDTEEVDCKIIRDGTWEDKCSYKNRNSFASTMFVCDKPKSFTCKELISVNPTPTNVKDESVQVERKRASYIFASRQKSILASTPMKIKIKDSSSILPPLPLCGPDLPVPISDGYWTDNVTYVSLVCKSQHWNSAQIEKCLSNVSIKMFGDSTIFQLGQSIRAKYNLGDYTIEPKAYFPLGPTFFNIRLESEFLDTITKEMCESRPTVVVMNIIFHYFTWSIPSYLDRLYATRFSVERLLSRCPTVKVFLQTSHPGIDFDDMQTYFSGPWVGFDMDRMIRRVFGGMGVYFLGVSQMTSSHLSRIELHSNRLVIDERVNLLLSYICPTQVESV</sequence>
<dbReference type="InterPro" id="IPR026845">
    <property type="entry name" value="NXPH/NXPE"/>
</dbReference>
<dbReference type="PANTHER" id="PTHR16165">
    <property type="entry name" value="NXPE FAMILY MEMBER"/>
    <property type="match status" value="1"/>
</dbReference>
<proteinExistence type="inferred from homology"/>
<dbReference type="Gene3D" id="2.60.40.10">
    <property type="entry name" value="Immunoglobulins"/>
    <property type="match status" value="1"/>
</dbReference>
<dbReference type="PANTHER" id="PTHR16165:SF5">
    <property type="entry name" value="NXPE FAMILY MEMBER 3"/>
    <property type="match status" value="1"/>
</dbReference>
<reference evidence="4" key="1">
    <citation type="submission" date="2025-08" db="UniProtKB">
        <authorList>
            <consortium name="RefSeq"/>
        </authorList>
    </citation>
    <scope>IDENTIFICATION</scope>
    <source>
        <tissue evidence="4">Testes</tissue>
    </source>
</reference>
<evidence type="ECO:0000313" key="3">
    <source>
        <dbReference type="Proteomes" id="UP000694865"/>
    </source>
</evidence>
<protein>
    <submittedName>
        <fullName evidence="4">NXPE family member 3-like</fullName>
    </submittedName>
</protein>
<dbReference type="RefSeq" id="XP_006815951.1">
    <property type="nucleotide sequence ID" value="XM_006815888.1"/>
</dbReference>
<dbReference type="Pfam" id="PF06312">
    <property type="entry name" value="Neurexophilin"/>
    <property type="match status" value="1"/>
</dbReference>
<dbReference type="SUPFAM" id="SSF81296">
    <property type="entry name" value="E set domains"/>
    <property type="match status" value="1"/>
</dbReference>
<comment type="similarity">
    <text evidence="1">Belongs to the NXPE family.</text>
</comment>
<name>A0ABM0M7G0_SACKO</name>
<dbReference type="Pfam" id="PF24536">
    <property type="entry name" value="NXPE4_C"/>
    <property type="match status" value="1"/>
</dbReference>